<dbReference type="InterPro" id="IPR005594">
    <property type="entry name" value="YadA_C"/>
</dbReference>
<feature type="domain" description="Trimeric autotransporter adhesin YadA-like stalk" evidence="13">
    <location>
        <begin position="150"/>
        <end position="191"/>
    </location>
</feature>
<dbReference type="EMBL" id="FOQU01000004">
    <property type="protein sequence ID" value="SFI71597.1"/>
    <property type="molecule type" value="Genomic_DNA"/>
</dbReference>
<dbReference type="SUPFAM" id="SSF101967">
    <property type="entry name" value="Adhesin YadA, collagen-binding domain"/>
    <property type="match status" value="1"/>
</dbReference>
<dbReference type="Proteomes" id="UP000199548">
    <property type="component" value="Unassembled WGS sequence"/>
</dbReference>
<comment type="similarity">
    <text evidence="3">Belongs to the autotransporter-2 (AT-2) (TC 1.B.40) family.</text>
</comment>
<feature type="domain" description="Trimeric autotransporter adhesin YadA-like head" evidence="12">
    <location>
        <begin position="80"/>
        <end position="104"/>
    </location>
</feature>
<evidence type="ECO:0000256" key="5">
    <source>
        <dbReference type="ARBA" id="ARBA00022452"/>
    </source>
</evidence>
<accession>A0A1I3KGK9</accession>
<evidence type="ECO:0000259" key="13">
    <source>
        <dbReference type="Pfam" id="PF05662"/>
    </source>
</evidence>
<feature type="domain" description="Trimeric autotransporter adhesin YadA-like C-terminal membrane anchor" evidence="11">
    <location>
        <begin position="197"/>
        <end position="255"/>
    </location>
</feature>
<evidence type="ECO:0000256" key="2">
    <source>
        <dbReference type="ARBA" id="ARBA00004442"/>
    </source>
</evidence>
<dbReference type="Gene3D" id="3.30.1300.30">
    <property type="entry name" value="GSPII I/J protein-like"/>
    <property type="match status" value="1"/>
</dbReference>
<evidence type="ECO:0000313" key="15">
    <source>
        <dbReference type="Proteomes" id="UP000199548"/>
    </source>
</evidence>
<keyword evidence="8" id="KW-0653">Protein transport</keyword>
<keyword evidence="5" id="KW-1134">Transmembrane beta strand</keyword>
<keyword evidence="6" id="KW-0812">Transmembrane</keyword>
<evidence type="ECO:0000256" key="8">
    <source>
        <dbReference type="ARBA" id="ARBA00022927"/>
    </source>
</evidence>
<keyword evidence="10" id="KW-0998">Cell outer membrane</keyword>
<name>A0A1I3KGK9_9BURK</name>
<evidence type="ECO:0000256" key="1">
    <source>
        <dbReference type="ARBA" id="ARBA00004241"/>
    </source>
</evidence>
<proteinExistence type="inferred from homology"/>
<evidence type="ECO:0000259" key="11">
    <source>
        <dbReference type="Pfam" id="PF03895"/>
    </source>
</evidence>
<evidence type="ECO:0000256" key="3">
    <source>
        <dbReference type="ARBA" id="ARBA00005848"/>
    </source>
</evidence>
<dbReference type="InterPro" id="IPR045584">
    <property type="entry name" value="Pilin-like"/>
</dbReference>
<reference evidence="14 15" key="1">
    <citation type="submission" date="2016-10" db="EMBL/GenBank/DDBJ databases">
        <authorList>
            <person name="de Groot N.N."/>
        </authorList>
    </citation>
    <scope>NUCLEOTIDE SEQUENCE [LARGE SCALE GENOMIC DNA]</scope>
    <source>
        <strain evidence="14 15">LMG 23650</strain>
    </source>
</reference>
<evidence type="ECO:0000256" key="4">
    <source>
        <dbReference type="ARBA" id="ARBA00022448"/>
    </source>
</evidence>
<dbReference type="GO" id="GO:0009986">
    <property type="term" value="C:cell surface"/>
    <property type="evidence" value="ECO:0007669"/>
    <property type="project" value="UniProtKB-SubCell"/>
</dbReference>
<dbReference type="Gene3D" id="2.150.10.10">
    <property type="entry name" value="Serralysin-like metalloprotease, C-terminal"/>
    <property type="match status" value="1"/>
</dbReference>
<dbReference type="STRING" id="420953.SAMN05192543_1041"/>
<evidence type="ECO:0000256" key="9">
    <source>
        <dbReference type="ARBA" id="ARBA00023136"/>
    </source>
</evidence>
<keyword evidence="4" id="KW-0813">Transport</keyword>
<organism evidence="14 15">
    <name type="scientific">Paraburkholderia megapolitana</name>
    <dbReference type="NCBI Taxonomy" id="420953"/>
    <lineage>
        <taxon>Bacteria</taxon>
        <taxon>Pseudomonadati</taxon>
        <taxon>Pseudomonadota</taxon>
        <taxon>Betaproteobacteria</taxon>
        <taxon>Burkholderiales</taxon>
        <taxon>Burkholderiaceae</taxon>
        <taxon>Paraburkholderia</taxon>
    </lineage>
</organism>
<sequence length="255" mass="24233">MQASGCGVANGTDTTATGLCAGAGTIAGVNGATTTTVATGATAYGSQSLAQDTNSTAIGFRSTAQFNGSVAIGYQAQAIADPATAVGANSLASGNNSVALGAGAQATGSGAAALGAGAQATAQGAVALGTNSVADEANTVSVGSPGNERRITNVAAGINPTDAVNVSQLESVQGNVNDVARRSYSGIAAAAALAMIPEVDPGKTLSVGFGSGNYQGYSAVAFGFTARVAENIKVKGGVSGGGAGTVFGVGAAYQW</sequence>
<gene>
    <name evidence="14" type="ORF">SAMN05192543_1041</name>
</gene>
<dbReference type="Pfam" id="PF03895">
    <property type="entry name" value="YadA_anchor"/>
    <property type="match status" value="1"/>
</dbReference>
<evidence type="ECO:0000259" key="12">
    <source>
        <dbReference type="Pfam" id="PF05658"/>
    </source>
</evidence>
<dbReference type="Pfam" id="PF05662">
    <property type="entry name" value="YadA_stalk"/>
    <property type="match status" value="1"/>
</dbReference>
<dbReference type="InterPro" id="IPR011049">
    <property type="entry name" value="Serralysin-like_metalloprot_C"/>
</dbReference>
<comment type="subcellular location">
    <subcellularLocation>
        <location evidence="2">Cell outer membrane</location>
    </subcellularLocation>
    <subcellularLocation>
        <location evidence="1">Cell surface</location>
    </subcellularLocation>
</comment>
<keyword evidence="15" id="KW-1185">Reference proteome</keyword>
<dbReference type="GO" id="GO:0015031">
    <property type="term" value="P:protein transport"/>
    <property type="evidence" value="ECO:0007669"/>
    <property type="project" value="UniProtKB-KW"/>
</dbReference>
<dbReference type="GO" id="GO:0009279">
    <property type="term" value="C:cell outer membrane"/>
    <property type="evidence" value="ECO:0007669"/>
    <property type="project" value="UniProtKB-SubCell"/>
</dbReference>
<evidence type="ECO:0000256" key="7">
    <source>
        <dbReference type="ARBA" id="ARBA00022729"/>
    </source>
</evidence>
<dbReference type="AlphaFoldDB" id="A0A1I3KGK9"/>
<feature type="domain" description="Trimeric autotransporter adhesin YadA-like head" evidence="12">
    <location>
        <begin position="53"/>
        <end position="76"/>
    </location>
</feature>
<dbReference type="Pfam" id="PF05658">
    <property type="entry name" value="YadA_head"/>
    <property type="match status" value="3"/>
</dbReference>
<keyword evidence="7" id="KW-0732">Signal</keyword>
<evidence type="ECO:0000256" key="6">
    <source>
        <dbReference type="ARBA" id="ARBA00022692"/>
    </source>
</evidence>
<dbReference type="InterPro" id="IPR008640">
    <property type="entry name" value="Adhesin_Head_dom"/>
</dbReference>
<protein>
    <submittedName>
        <fullName evidence="14">Head domain of trimeric autotransporter adhesin</fullName>
    </submittedName>
</protein>
<evidence type="ECO:0000256" key="10">
    <source>
        <dbReference type="ARBA" id="ARBA00023237"/>
    </source>
</evidence>
<dbReference type="SUPFAM" id="SSF54523">
    <property type="entry name" value="Pili subunits"/>
    <property type="match status" value="1"/>
</dbReference>
<evidence type="ECO:0000313" key="14">
    <source>
        <dbReference type="EMBL" id="SFI71597.1"/>
    </source>
</evidence>
<dbReference type="InterPro" id="IPR008635">
    <property type="entry name" value="Coiled_stalk_dom"/>
</dbReference>
<feature type="domain" description="Trimeric autotransporter adhesin YadA-like head" evidence="12">
    <location>
        <begin position="106"/>
        <end position="132"/>
    </location>
</feature>
<keyword evidence="9" id="KW-0472">Membrane</keyword>